<dbReference type="RefSeq" id="WP_190562647.1">
    <property type="nucleotide sequence ID" value="NZ_JACJQU010000012.1"/>
</dbReference>
<comment type="caution">
    <text evidence="1">The sequence shown here is derived from an EMBL/GenBank/DDBJ whole genome shotgun (WGS) entry which is preliminary data.</text>
</comment>
<protein>
    <submittedName>
        <fullName evidence="1">Uncharacterized protein</fullName>
    </submittedName>
</protein>
<evidence type="ECO:0000313" key="1">
    <source>
        <dbReference type="EMBL" id="MBD2295337.1"/>
    </source>
</evidence>
<proteinExistence type="predicted"/>
<evidence type="ECO:0000313" key="2">
    <source>
        <dbReference type="Proteomes" id="UP000662185"/>
    </source>
</evidence>
<dbReference type="EMBL" id="JACJQU010000012">
    <property type="protein sequence ID" value="MBD2295337.1"/>
    <property type="molecule type" value="Genomic_DNA"/>
</dbReference>
<sequence length="56" mass="6426">MSNVLYGDDLNLQAQELIVFRNPENGYYLVEVKGQEPIINPLDFPDVEIIISQIFT</sequence>
<reference evidence="2" key="1">
    <citation type="journal article" date="2020" name="ISME J.">
        <title>Comparative genomics reveals insights into cyanobacterial evolution and habitat adaptation.</title>
        <authorList>
            <person name="Chen M.Y."/>
            <person name="Teng W.K."/>
            <person name="Zhao L."/>
            <person name="Hu C.X."/>
            <person name="Zhou Y.K."/>
            <person name="Han B.P."/>
            <person name="Song L.R."/>
            <person name="Shu W.S."/>
        </authorList>
    </citation>
    <scope>NUCLEOTIDE SEQUENCE [LARGE SCALE GENOMIC DNA]</scope>
    <source>
        <strain evidence="2">FACHB-251</strain>
    </source>
</reference>
<dbReference type="AlphaFoldDB" id="A0A926WJP2"/>
<organism evidence="1 2">
    <name type="scientific">Anabaena sphaerica FACHB-251</name>
    <dbReference type="NCBI Taxonomy" id="2692883"/>
    <lineage>
        <taxon>Bacteria</taxon>
        <taxon>Bacillati</taxon>
        <taxon>Cyanobacteriota</taxon>
        <taxon>Cyanophyceae</taxon>
        <taxon>Nostocales</taxon>
        <taxon>Nostocaceae</taxon>
        <taxon>Anabaena</taxon>
    </lineage>
</organism>
<dbReference type="Proteomes" id="UP000662185">
    <property type="component" value="Unassembled WGS sequence"/>
</dbReference>
<name>A0A926WJP2_9NOST</name>
<accession>A0A926WJP2</accession>
<keyword evidence="2" id="KW-1185">Reference proteome</keyword>
<gene>
    <name evidence="1" type="ORF">H6G06_18140</name>
</gene>